<dbReference type="InterPro" id="IPR011989">
    <property type="entry name" value="ARM-like"/>
</dbReference>
<dbReference type="GO" id="GO:0006611">
    <property type="term" value="P:protein export from nucleus"/>
    <property type="evidence" value="ECO:0007669"/>
    <property type="project" value="TreeGrafter"/>
</dbReference>
<dbReference type="PANTHER" id="PTHR10997">
    <property type="entry name" value="IMPORTIN-7, 8, 11"/>
    <property type="match status" value="1"/>
</dbReference>
<dbReference type="InterPro" id="IPR016024">
    <property type="entry name" value="ARM-type_fold"/>
</dbReference>
<sequence length="455" mass="51306">MMEYKNDPTNHWKEAIAAIYVAISVVGDLGTNAGFLCDIELMLDYTSCRSQKILKSTVLWFLKEFNDQIPKQNAQVLLQKAVKFLAHESHVVRSYAAVFTDKQLMMKDTVQAPGVNQVASSQRYDANSIDLIAAEVISNLLKLPDLYDNPYLTKCMAQVLGIANIAGQTIRDTTALLAGILNQVCNNSKNPEFNGYLFEALAAVIGRANEQGPAPLCVFEGMLLPVLFRILSEDISDLLPYGFMIFSQLIDLCQPPLSHEYMNLFDLLLSSATWEQPACAHACSCLLRAFLCKIKNDHDKLKIVLQKFCTLVLNVSTTYTAFAMLSLLVEQAGLDFLRLHISDTWGVLFPRLWVLRQSRWEVKFAKSLIVAVSLFVTKYGSQEFVESIQEIDRRAERYFTTFLEHFWIRYLDSIEGARESKLAAVASTKLICETNFLKEDPHSWGKLLNSTVPLL</sequence>
<dbReference type="InterPro" id="IPR005043">
    <property type="entry name" value="XPO2_C"/>
</dbReference>
<dbReference type="SUPFAM" id="SSF48371">
    <property type="entry name" value="ARM repeat"/>
    <property type="match status" value="1"/>
</dbReference>
<gene>
    <name evidence="3" type="ORF">SEVIR_5G006650v2</name>
</gene>
<dbReference type="Pfam" id="PF08506">
    <property type="entry name" value="Cse1"/>
    <property type="match status" value="1"/>
</dbReference>
<dbReference type="InterPro" id="IPR013713">
    <property type="entry name" value="XPO2_central"/>
</dbReference>
<keyword evidence="4" id="KW-1185">Reference proteome</keyword>
<dbReference type="Gramene" id="TKW11968">
    <property type="protein sequence ID" value="TKW11968"/>
    <property type="gene ID" value="SEVIR_5G006650v2"/>
</dbReference>
<evidence type="ECO:0000259" key="1">
    <source>
        <dbReference type="Pfam" id="PF03378"/>
    </source>
</evidence>
<feature type="domain" description="Exportin-2 central" evidence="2">
    <location>
        <begin position="4"/>
        <end position="98"/>
    </location>
</feature>
<organism evidence="3 4">
    <name type="scientific">Setaria viridis</name>
    <name type="common">Green bristlegrass</name>
    <name type="synonym">Setaria italica subsp. viridis</name>
    <dbReference type="NCBI Taxonomy" id="4556"/>
    <lineage>
        <taxon>Eukaryota</taxon>
        <taxon>Viridiplantae</taxon>
        <taxon>Streptophyta</taxon>
        <taxon>Embryophyta</taxon>
        <taxon>Tracheophyta</taxon>
        <taxon>Spermatophyta</taxon>
        <taxon>Magnoliopsida</taxon>
        <taxon>Liliopsida</taxon>
        <taxon>Poales</taxon>
        <taxon>Poaceae</taxon>
        <taxon>PACMAD clade</taxon>
        <taxon>Panicoideae</taxon>
        <taxon>Panicodae</taxon>
        <taxon>Paniceae</taxon>
        <taxon>Cenchrinae</taxon>
        <taxon>Setaria</taxon>
    </lineage>
</organism>
<dbReference type="Pfam" id="PF03378">
    <property type="entry name" value="CAS_CSE1"/>
    <property type="match status" value="1"/>
</dbReference>
<dbReference type="GO" id="GO:0005049">
    <property type="term" value="F:nuclear export signal receptor activity"/>
    <property type="evidence" value="ECO:0007669"/>
    <property type="project" value="TreeGrafter"/>
</dbReference>
<dbReference type="GO" id="GO:0005829">
    <property type="term" value="C:cytosol"/>
    <property type="evidence" value="ECO:0007669"/>
    <property type="project" value="TreeGrafter"/>
</dbReference>
<protein>
    <recommendedName>
        <fullName evidence="5">Exportin-1 C-terminal domain-containing protein</fullName>
    </recommendedName>
</protein>
<dbReference type="PANTHER" id="PTHR10997:SF8">
    <property type="entry name" value="EXPORTIN-2"/>
    <property type="match status" value="1"/>
</dbReference>
<dbReference type="GO" id="GO:0005635">
    <property type="term" value="C:nuclear envelope"/>
    <property type="evidence" value="ECO:0007669"/>
    <property type="project" value="TreeGrafter"/>
</dbReference>
<dbReference type="Proteomes" id="UP000298652">
    <property type="component" value="Chromosome 5"/>
</dbReference>
<dbReference type="GO" id="GO:0006606">
    <property type="term" value="P:protein import into nucleus"/>
    <property type="evidence" value="ECO:0007669"/>
    <property type="project" value="TreeGrafter"/>
</dbReference>
<dbReference type="AlphaFoldDB" id="A0A4U6U8G8"/>
<dbReference type="OMA" id="YICPASE"/>
<reference evidence="3" key="1">
    <citation type="submission" date="2019-03" db="EMBL/GenBank/DDBJ databases">
        <title>WGS assembly of Setaria viridis.</title>
        <authorList>
            <person name="Huang P."/>
            <person name="Jenkins J."/>
            <person name="Grimwood J."/>
            <person name="Barry K."/>
            <person name="Healey A."/>
            <person name="Mamidi S."/>
            <person name="Sreedasyam A."/>
            <person name="Shu S."/>
            <person name="Feldman M."/>
            <person name="Wu J."/>
            <person name="Yu Y."/>
            <person name="Chen C."/>
            <person name="Johnson J."/>
            <person name="Rokhsar D."/>
            <person name="Baxter I."/>
            <person name="Schmutz J."/>
            <person name="Brutnell T."/>
            <person name="Kellogg E."/>
        </authorList>
    </citation>
    <scope>NUCLEOTIDE SEQUENCE [LARGE SCALE GENOMIC DNA]</scope>
</reference>
<dbReference type="EMBL" id="CM016556">
    <property type="protein sequence ID" value="TKW11968.1"/>
    <property type="molecule type" value="Genomic_DNA"/>
</dbReference>
<proteinExistence type="predicted"/>
<accession>A0A4U6U8G8</accession>
<evidence type="ECO:0000313" key="4">
    <source>
        <dbReference type="Proteomes" id="UP000298652"/>
    </source>
</evidence>
<evidence type="ECO:0000313" key="3">
    <source>
        <dbReference type="EMBL" id="TKW11968.1"/>
    </source>
</evidence>
<evidence type="ECO:0008006" key="5">
    <source>
        <dbReference type="Google" id="ProtNLM"/>
    </source>
</evidence>
<dbReference type="GO" id="GO:0031267">
    <property type="term" value="F:small GTPase binding"/>
    <property type="evidence" value="ECO:0007669"/>
    <property type="project" value="InterPro"/>
</dbReference>
<evidence type="ECO:0000259" key="2">
    <source>
        <dbReference type="Pfam" id="PF08506"/>
    </source>
</evidence>
<dbReference type="Gene3D" id="1.25.10.10">
    <property type="entry name" value="Leucine-rich Repeat Variant"/>
    <property type="match status" value="1"/>
</dbReference>
<feature type="domain" description="Exportin-2 C-terminal" evidence="1">
    <location>
        <begin position="125"/>
        <end position="454"/>
    </location>
</feature>
<name>A0A4U6U8G8_SETVI</name>